<reference evidence="2" key="2">
    <citation type="journal article" date="2017" name="Nat. Plants">
        <title>The Aegilops tauschii genome reveals multiple impacts of transposons.</title>
        <authorList>
            <person name="Zhao G."/>
            <person name="Zou C."/>
            <person name="Li K."/>
            <person name="Wang K."/>
            <person name="Li T."/>
            <person name="Gao L."/>
            <person name="Zhang X."/>
            <person name="Wang H."/>
            <person name="Yang Z."/>
            <person name="Liu X."/>
            <person name="Jiang W."/>
            <person name="Mao L."/>
            <person name="Kong X."/>
            <person name="Jiao Y."/>
            <person name="Jia J."/>
        </authorList>
    </citation>
    <scope>NUCLEOTIDE SEQUENCE [LARGE SCALE GENOMIC DNA]</scope>
    <source>
        <strain evidence="2">cv. AL8/78</strain>
    </source>
</reference>
<accession>A0A453L8R4</accession>
<keyword evidence="2" id="KW-1185">Reference proteome</keyword>
<evidence type="ECO:0000313" key="2">
    <source>
        <dbReference type="Proteomes" id="UP000015105"/>
    </source>
</evidence>
<dbReference type="EnsemblPlants" id="AET5Gv20673000.12">
    <property type="protein sequence ID" value="AET5Gv20673000.12"/>
    <property type="gene ID" value="AET5Gv20673000"/>
</dbReference>
<dbReference type="Gramene" id="AET5Gv20673000.12">
    <property type="protein sequence ID" value="AET5Gv20673000.12"/>
    <property type="gene ID" value="AET5Gv20673000"/>
</dbReference>
<evidence type="ECO:0000313" key="1">
    <source>
        <dbReference type="EnsemblPlants" id="AET5Gv20673000.12"/>
    </source>
</evidence>
<proteinExistence type="predicted"/>
<reference evidence="1" key="3">
    <citation type="journal article" date="2017" name="Nature">
        <title>Genome sequence of the progenitor of the wheat D genome Aegilops tauschii.</title>
        <authorList>
            <person name="Luo M.C."/>
            <person name="Gu Y.Q."/>
            <person name="Puiu D."/>
            <person name="Wang H."/>
            <person name="Twardziok S.O."/>
            <person name="Deal K.R."/>
            <person name="Huo N."/>
            <person name="Zhu T."/>
            <person name="Wang L."/>
            <person name="Wang Y."/>
            <person name="McGuire P.E."/>
            <person name="Liu S."/>
            <person name="Long H."/>
            <person name="Ramasamy R.K."/>
            <person name="Rodriguez J.C."/>
            <person name="Van S.L."/>
            <person name="Yuan L."/>
            <person name="Wang Z."/>
            <person name="Xia Z."/>
            <person name="Xiao L."/>
            <person name="Anderson O.D."/>
            <person name="Ouyang S."/>
            <person name="Liang Y."/>
            <person name="Zimin A.V."/>
            <person name="Pertea G."/>
            <person name="Qi P."/>
            <person name="Bennetzen J.L."/>
            <person name="Dai X."/>
            <person name="Dawson M.W."/>
            <person name="Muller H.G."/>
            <person name="Kugler K."/>
            <person name="Rivarola-Duarte L."/>
            <person name="Spannagl M."/>
            <person name="Mayer K.F.X."/>
            <person name="Lu F.H."/>
            <person name="Bevan M.W."/>
            <person name="Leroy P."/>
            <person name="Li P."/>
            <person name="You F.M."/>
            <person name="Sun Q."/>
            <person name="Liu Z."/>
            <person name="Lyons E."/>
            <person name="Wicker T."/>
            <person name="Salzberg S.L."/>
            <person name="Devos K.M."/>
            <person name="Dvorak J."/>
        </authorList>
    </citation>
    <scope>NUCLEOTIDE SEQUENCE [LARGE SCALE GENOMIC DNA]</scope>
    <source>
        <strain evidence="1">cv. AL8/78</strain>
    </source>
</reference>
<dbReference type="AlphaFoldDB" id="A0A453L8R4"/>
<protein>
    <submittedName>
        <fullName evidence="1">Uncharacterized protein</fullName>
    </submittedName>
</protein>
<reference evidence="1" key="5">
    <citation type="journal article" date="2021" name="G3 (Bethesda)">
        <title>Aegilops tauschii genome assembly Aet v5.0 features greater sequence contiguity and improved annotation.</title>
        <authorList>
            <person name="Wang L."/>
            <person name="Zhu T."/>
            <person name="Rodriguez J.C."/>
            <person name="Deal K.R."/>
            <person name="Dubcovsky J."/>
            <person name="McGuire P.E."/>
            <person name="Lux T."/>
            <person name="Spannagl M."/>
            <person name="Mayer K.F.X."/>
            <person name="Baldrich P."/>
            <person name="Meyers B.C."/>
            <person name="Huo N."/>
            <person name="Gu Y.Q."/>
            <person name="Zhou H."/>
            <person name="Devos K.M."/>
            <person name="Bennetzen J.L."/>
            <person name="Unver T."/>
            <person name="Budak H."/>
            <person name="Gulick P.J."/>
            <person name="Galiba G."/>
            <person name="Kalapos B."/>
            <person name="Nelson D.R."/>
            <person name="Li P."/>
            <person name="You F.M."/>
            <person name="Luo M.C."/>
            <person name="Dvorak J."/>
        </authorList>
    </citation>
    <scope>NUCLEOTIDE SEQUENCE [LARGE SCALE GENOMIC DNA]</scope>
    <source>
        <strain evidence="1">cv. AL8/78</strain>
    </source>
</reference>
<dbReference type="Proteomes" id="UP000015105">
    <property type="component" value="Chromosome 5D"/>
</dbReference>
<reference evidence="1" key="4">
    <citation type="submission" date="2019-03" db="UniProtKB">
        <authorList>
            <consortium name="EnsemblPlants"/>
        </authorList>
    </citation>
    <scope>IDENTIFICATION</scope>
</reference>
<name>A0A453L8R4_AEGTS</name>
<sequence>MYVPQSSRGGGGSAGEQPRVYQVWRGSNVSAPSSLSLSLDSVPCAADLDLVVLVRAMIACLPRGLRAFFGRRFRSAGWGIRCSAGAVRCPLFT</sequence>
<reference evidence="2" key="1">
    <citation type="journal article" date="2014" name="Science">
        <title>Ancient hybridizations among the ancestral genomes of bread wheat.</title>
        <authorList>
            <consortium name="International Wheat Genome Sequencing Consortium,"/>
            <person name="Marcussen T."/>
            <person name="Sandve S.R."/>
            <person name="Heier L."/>
            <person name="Spannagl M."/>
            <person name="Pfeifer M."/>
            <person name="Jakobsen K.S."/>
            <person name="Wulff B.B."/>
            <person name="Steuernagel B."/>
            <person name="Mayer K.F."/>
            <person name="Olsen O.A."/>
        </authorList>
    </citation>
    <scope>NUCLEOTIDE SEQUENCE [LARGE SCALE GENOMIC DNA]</scope>
    <source>
        <strain evidence="2">cv. AL8/78</strain>
    </source>
</reference>
<organism evidence="1 2">
    <name type="scientific">Aegilops tauschii subsp. strangulata</name>
    <name type="common">Goatgrass</name>
    <dbReference type="NCBI Taxonomy" id="200361"/>
    <lineage>
        <taxon>Eukaryota</taxon>
        <taxon>Viridiplantae</taxon>
        <taxon>Streptophyta</taxon>
        <taxon>Embryophyta</taxon>
        <taxon>Tracheophyta</taxon>
        <taxon>Spermatophyta</taxon>
        <taxon>Magnoliopsida</taxon>
        <taxon>Liliopsida</taxon>
        <taxon>Poales</taxon>
        <taxon>Poaceae</taxon>
        <taxon>BOP clade</taxon>
        <taxon>Pooideae</taxon>
        <taxon>Triticodae</taxon>
        <taxon>Triticeae</taxon>
        <taxon>Triticinae</taxon>
        <taxon>Aegilops</taxon>
    </lineage>
</organism>